<dbReference type="PANTHER" id="PTHR43570:SF20">
    <property type="entry name" value="ALDEHYDE DEHYDROGENASE ALDX-RELATED"/>
    <property type="match status" value="1"/>
</dbReference>
<dbReference type="AlphaFoldDB" id="F4KS64"/>
<keyword evidence="10" id="KW-1185">Reference proteome</keyword>
<feature type="domain" description="Aldehyde dehydrogenase" evidence="8">
    <location>
        <begin position="12"/>
        <end position="443"/>
    </location>
</feature>
<evidence type="ECO:0000256" key="2">
    <source>
        <dbReference type="ARBA" id="ARBA00023002"/>
    </source>
</evidence>
<dbReference type="PROSITE" id="PS00687">
    <property type="entry name" value="ALDEHYDE_DEHYDR_GLU"/>
    <property type="match status" value="1"/>
</dbReference>
<name>F4KS64_HALH1</name>
<dbReference type="Gene3D" id="3.40.309.10">
    <property type="entry name" value="Aldehyde Dehydrogenase, Chain A, domain 2"/>
    <property type="match status" value="1"/>
</dbReference>
<dbReference type="InterPro" id="IPR016161">
    <property type="entry name" value="Ald_DH/histidinol_DH"/>
</dbReference>
<evidence type="ECO:0000259" key="8">
    <source>
        <dbReference type="Pfam" id="PF00171"/>
    </source>
</evidence>
<accession>F4KS64</accession>
<feature type="active site" evidence="5 6">
    <location>
        <position position="219"/>
    </location>
</feature>
<dbReference type="GO" id="GO:0005737">
    <property type="term" value="C:cytoplasm"/>
    <property type="evidence" value="ECO:0007669"/>
    <property type="project" value="TreeGrafter"/>
</dbReference>
<gene>
    <name evidence="9" type="ordered locus">Halhy_4468</name>
</gene>
<dbReference type="EMBL" id="CP002691">
    <property type="protein sequence ID" value="AEE52309.1"/>
    <property type="molecule type" value="Genomic_DNA"/>
</dbReference>
<keyword evidence="3" id="KW-0520">NAD</keyword>
<dbReference type="FunFam" id="3.40.605.10:FF:000004">
    <property type="entry name" value="Aldehyde dehydrogenase"/>
    <property type="match status" value="1"/>
</dbReference>
<keyword evidence="2 4" id="KW-0560">Oxidoreductase</keyword>
<organism evidence="9 10">
    <name type="scientific">Haliscomenobacter hydrossis (strain ATCC 27775 / DSM 1100 / LMG 10767 / O)</name>
    <dbReference type="NCBI Taxonomy" id="760192"/>
    <lineage>
        <taxon>Bacteria</taxon>
        <taxon>Pseudomonadati</taxon>
        <taxon>Bacteroidota</taxon>
        <taxon>Saprospiria</taxon>
        <taxon>Saprospirales</taxon>
        <taxon>Haliscomenobacteraceae</taxon>
        <taxon>Haliscomenobacter</taxon>
    </lineage>
</organism>
<dbReference type="STRING" id="760192.Halhy_4468"/>
<dbReference type="Pfam" id="PF00171">
    <property type="entry name" value="Aldedh"/>
    <property type="match status" value="1"/>
</dbReference>
<comment type="similarity">
    <text evidence="1 4 7">Belongs to the aldehyde dehydrogenase family.</text>
</comment>
<reference key="2">
    <citation type="submission" date="2011-04" db="EMBL/GenBank/DDBJ databases">
        <title>Complete sequence of chromosome of Haliscomenobacter hydrossis DSM 1100.</title>
        <authorList>
            <consortium name="US DOE Joint Genome Institute (JGI-PGF)"/>
            <person name="Lucas S."/>
            <person name="Han J."/>
            <person name="Lapidus A."/>
            <person name="Bruce D."/>
            <person name="Goodwin L."/>
            <person name="Pitluck S."/>
            <person name="Peters L."/>
            <person name="Kyrpides N."/>
            <person name="Mavromatis K."/>
            <person name="Ivanova N."/>
            <person name="Ovchinnikova G."/>
            <person name="Pagani I."/>
            <person name="Daligault H."/>
            <person name="Detter J.C."/>
            <person name="Han C."/>
            <person name="Land M."/>
            <person name="Hauser L."/>
            <person name="Markowitz V."/>
            <person name="Cheng J.-F."/>
            <person name="Hugenholtz P."/>
            <person name="Woyke T."/>
            <person name="Wu D."/>
            <person name="Verbarg S."/>
            <person name="Frueling A."/>
            <person name="Brambilla E."/>
            <person name="Klenk H.-P."/>
            <person name="Eisen J.A."/>
        </authorList>
    </citation>
    <scope>NUCLEOTIDE SEQUENCE</scope>
    <source>
        <strain>DSM 1100</strain>
    </source>
</reference>
<dbReference type="InterPro" id="IPR016162">
    <property type="entry name" value="Ald_DH_N"/>
</dbReference>
<dbReference type="InterPro" id="IPR029510">
    <property type="entry name" value="Ald_DH_CS_GLU"/>
</dbReference>
<proteinExistence type="inferred from homology"/>
<dbReference type="InterPro" id="IPR012394">
    <property type="entry name" value="Aldehyde_DH_NAD(P)"/>
</dbReference>
<reference evidence="9 10" key="1">
    <citation type="journal article" date="2011" name="Stand. Genomic Sci.">
        <title>Complete genome sequence of Haliscomenobacter hydrossis type strain (O).</title>
        <authorList>
            <consortium name="US DOE Joint Genome Institute (JGI-PGF)"/>
            <person name="Daligault H."/>
            <person name="Lapidus A."/>
            <person name="Zeytun A."/>
            <person name="Nolan M."/>
            <person name="Lucas S."/>
            <person name="Del Rio T.G."/>
            <person name="Tice H."/>
            <person name="Cheng J.F."/>
            <person name="Tapia R."/>
            <person name="Han C."/>
            <person name="Goodwin L."/>
            <person name="Pitluck S."/>
            <person name="Liolios K."/>
            <person name="Pagani I."/>
            <person name="Ivanova N."/>
            <person name="Huntemann M."/>
            <person name="Mavromatis K."/>
            <person name="Mikhailova N."/>
            <person name="Pati A."/>
            <person name="Chen A."/>
            <person name="Palaniappan K."/>
            <person name="Land M."/>
            <person name="Hauser L."/>
            <person name="Brambilla E.M."/>
            <person name="Rohde M."/>
            <person name="Verbarg S."/>
            <person name="Goker M."/>
            <person name="Bristow J."/>
            <person name="Eisen J.A."/>
            <person name="Markowitz V."/>
            <person name="Hugenholtz P."/>
            <person name="Kyrpides N.C."/>
            <person name="Klenk H.P."/>
            <person name="Woyke T."/>
        </authorList>
    </citation>
    <scope>NUCLEOTIDE SEQUENCE [LARGE SCALE GENOMIC DNA]</scope>
    <source>
        <strain evidence="10">ATCC 27775 / DSM 1100 / LMG 10767 / O</strain>
    </source>
</reference>
<dbReference type="Gene3D" id="3.40.605.10">
    <property type="entry name" value="Aldehyde Dehydrogenase, Chain A, domain 1"/>
    <property type="match status" value="1"/>
</dbReference>
<feature type="active site" evidence="5">
    <location>
        <position position="253"/>
    </location>
</feature>
<dbReference type="CDD" id="cd07134">
    <property type="entry name" value="ALDH_AlkH-like"/>
    <property type="match status" value="1"/>
</dbReference>
<dbReference type="GO" id="GO:0006081">
    <property type="term" value="P:aldehyde metabolic process"/>
    <property type="evidence" value="ECO:0007669"/>
    <property type="project" value="InterPro"/>
</dbReference>
<protein>
    <recommendedName>
        <fullName evidence="4">Aldehyde dehydrogenase</fullName>
    </recommendedName>
</protein>
<evidence type="ECO:0000256" key="7">
    <source>
        <dbReference type="RuleBase" id="RU003345"/>
    </source>
</evidence>
<dbReference type="InterPro" id="IPR016163">
    <property type="entry name" value="Ald_DH_C"/>
</dbReference>
<evidence type="ECO:0000256" key="6">
    <source>
        <dbReference type="PROSITE-ProRule" id="PRU10007"/>
    </source>
</evidence>
<evidence type="ECO:0000256" key="5">
    <source>
        <dbReference type="PIRSR" id="PIRSR036492-1"/>
    </source>
</evidence>
<sequence>MQTITTNAIDLATLFKKQQDFAPQMANTSASQRIERLNRLIRFMDDEGEMQGLKDAMYQDFRKAEVEVMLSEIAVVKSHALHARRELSRWMRPHKVTTPITLIGTTSYIHYEAKGVSLIISPWNYPFNLTFSPLVYALAAGNTAIIKPSELTPHTSAFMAKAIKALFPSEEVALIEGDASVSTALLELPFDHIFFTGSPQIGKIVMAAAAKHLASVTLELGGKSPAIIDASAAIDKLAYHLAWGKCLNNGQTCIAPDYVLVEASKRDEFVEAFRNGIERLYPNSAKLVDNPDYCRIINPRHYQRLRRLYEDALSKGAQESMGGTWNEAERFVPPTVLVNMSEDMLIMEEEIFGPILPVLTYSSPAEAVAIIQRRPKPLTLYIGAKDQRFIQYMLDNTSAGGAVINDYMLGFGNPNLPFGGVNNSGIGKYMGFHGFVAFSNEKAIVRRNFGTLSMLFPPYTQRVKSIMALVQKRLL</sequence>
<dbReference type="KEGG" id="hhy:Halhy_4468"/>
<dbReference type="GO" id="GO:0004029">
    <property type="term" value="F:aldehyde dehydrogenase (NAD+) activity"/>
    <property type="evidence" value="ECO:0007669"/>
    <property type="project" value="TreeGrafter"/>
</dbReference>
<evidence type="ECO:0000313" key="9">
    <source>
        <dbReference type="EMBL" id="AEE52309.1"/>
    </source>
</evidence>
<evidence type="ECO:0000256" key="1">
    <source>
        <dbReference type="ARBA" id="ARBA00009986"/>
    </source>
</evidence>
<dbReference type="RefSeq" id="WP_013766847.1">
    <property type="nucleotide sequence ID" value="NC_015510.1"/>
</dbReference>
<dbReference type="eggNOG" id="COG1012">
    <property type="taxonomic scope" value="Bacteria"/>
</dbReference>
<dbReference type="FunFam" id="3.40.309.10:FF:000003">
    <property type="entry name" value="Aldehyde dehydrogenase"/>
    <property type="match status" value="1"/>
</dbReference>
<evidence type="ECO:0000313" key="10">
    <source>
        <dbReference type="Proteomes" id="UP000008461"/>
    </source>
</evidence>
<evidence type="ECO:0000256" key="4">
    <source>
        <dbReference type="PIRNR" id="PIRNR036492"/>
    </source>
</evidence>
<dbReference type="PIRSF" id="PIRSF036492">
    <property type="entry name" value="ALDH"/>
    <property type="match status" value="1"/>
</dbReference>
<dbReference type="OrthoDB" id="9762913at2"/>
<dbReference type="Proteomes" id="UP000008461">
    <property type="component" value="Chromosome"/>
</dbReference>
<dbReference type="InterPro" id="IPR015590">
    <property type="entry name" value="Aldehyde_DH_dom"/>
</dbReference>
<dbReference type="SUPFAM" id="SSF53720">
    <property type="entry name" value="ALDH-like"/>
    <property type="match status" value="1"/>
</dbReference>
<dbReference type="HOGENOM" id="CLU_005391_3_1_10"/>
<evidence type="ECO:0000256" key="3">
    <source>
        <dbReference type="ARBA" id="ARBA00023027"/>
    </source>
</evidence>
<dbReference type="PANTHER" id="PTHR43570">
    <property type="entry name" value="ALDEHYDE DEHYDROGENASE"/>
    <property type="match status" value="1"/>
</dbReference>